<gene>
    <name evidence="1" type="ORF">A4X20_08210</name>
</gene>
<dbReference type="AlphaFoldDB" id="A0A178LNC2"/>
<keyword evidence="1" id="KW-0489">Methyltransferase</keyword>
<evidence type="ECO:0000313" key="2">
    <source>
        <dbReference type="Proteomes" id="UP000078396"/>
    </source>
</evidence>
<comment type="caution">
    <text evidence="1">The sequence shown here is derived from an EMBL/GenBank/DDBJ whole genome shotgun (WGS) entry which is preliminary data.</text>
</comment>
<evidence type="ECO:0000313" key="1">
    <source>
        <dbReference type="EMBL" id="OAN32661.1"/>
    </source>
</evidence>
<sequence length="207" mass="22901">MMSRLPDSFFDEMYAGAADPWQLESRWYEQRKYAITTAMLPFSRYRLAFEPGCSVGVLTEELVRRCDHVVSTDVSVAALDAAHRRLVAHGIRDRVTLLRGSLDNPWPTGPFDLVLLSEVCYYLQPATLRQVLDREVSRLAPTATVVAAHWRHAVAEYPMSGDHANDLIGATEGLHHLCGYRDADVVIDVFDNCGGVSVAARTAVPGA</sequence>
<protein>
    <submittedName>
        <fullName evidence="1">SAM-dependent methyltransferase</fullName>
    </submittedName>
</protein>
<dbReference type="InterPro" id="IPR029063">
    <property type="entry name" value="SAM-dependent_MTases_sf"/>
</dbReference>
<dbReference type="Gene3D" id="3.40.50.150">
    <property type="entry name" value="Vaccinia Virus protein VP39"/>
    <property type="match status" value="1"/>
</dbReference>
<accession>A0A178LNC2</accession>
<dbReference type="GO" id="GO:0032259">
    <property type="term" value="P:methylation"/>
    <property type="evidence" value="ECO:0007669"/>
    <property type="project" value="UniProtKB-KW"/>
</dbReference>
<organism evidence="1 2">
    <name type="scientific">Mycolicibacterium iranicum</name>
    <name type="common">Mycobacterium iranicum</name>
    <dbReference type="NCBI Taxonomy" id="912594"/>
    <lineage>
        <taxon>Bacteria</taxon>
        <taxon>Bacillati</taxon>
        <taxon>Actinomycetota</taxon>
        <taxon>Actinomycetes</taxon>
        <taxon>Mycobacteriales</taxon>
        <taxon>Mycobacteriaceae</taxon>
        <taxon>Mycolicibacterium</taxon>
    </lineage>
</organism>
<dbReference type="RefSeq" id="WP_064284420.1">
    <property type="nucleotide sequence ID" value="NZ_LWCS01000054.1"/>
</dbReference>
<dbReference type="Proteomes" id="UP000078396">
    <property type="component" value="Unassembled WGS sequence"/>
</dbReference>
<dbReference type="SUPFAM" id="SSF53335">
    <property type="entry name" value="S-adenosyl-L-methionine-dependent methyltransferases"/>
    <property type="match status" value="1"/>
</dbReference>
<dbReference type="OrthoDB" id="116799at2"/>
<dbReference type="EMBL" id="LWCS01000054">
    <property type="protein sequence ID" value="OAN32661.1"/>
    <property type="molecule type" value="Genomic_DNA"/>
</dbReference>
<dbReference type="eggNOG" id="COG2264">
    <property type="taxonomic scope" value="Bacteria"/>
</dbReference>
<dbReference type="InterPro" id="IPR008715">
    <property type="entry name" value="SAM-MeTfrase_NodS-like"/>
</dbReference>
<keyword evidence="1" id="KW-0808">Transferase</keyword>
<name>A0A178LNC2_MYCIR</name>
<dbReference type="Pfam" id="PF05401">
    <property type="entry name" value="NodS"/>
    <property type="match status" value="1"/>
</dbReference>
<dbReference type="STRING" id="912594.AWC12_09290"/>
<reference evidence="1 2" key="1">
    <citation type="submission" date="2016-04" db="EMBL/GenBank/DDBJ databases">
        <title>Draft Genome Sequences of Staphylococcus capitis Strain H36, S. capitis Strain H65, S. cohnii Strain H62, S. hominis Strain H69, Mycobacterium iranicum Strain H39, Plantibacter sp. Strain H53, Pseudomonas oryzihabitans Strain H72, and Microbacterium sp. Strain H83, isolated from residential settings.</title>
        <authorList>
            <person name="Lymperopoulou D."/>
            <person name="Adams R.I."/>
            <person name="Lindow S."/>
            <person name="Coil D.A."/>
            <person name="Jospin G."/>
            <person name="Eisen J.A."/>
        </authorList>
    </citation>
    <scope>NUCLEOTIDE SEQUENCE [LARGE SCALE GENOMIC DNA]</scope>
    <source>
        <strain evidence="1 2">H39</strain>
    </source>
</reference>
<dbReference type="GO" id="GO:0008757">
    <property type="term" value="F:S-adenosylmethionine-dependent methyltransferase activity"/>
    <property type="evidence" value="ECO:0007669"/>
    <property type="project" value="InterPro"/>
</dbReference>
<dbReference type="GO" id="GO:0009312">
    <property type="term" value="P:oligosaccharide biosynthetic process"/>
    <property type="evidence" value="ECO:0007669"/>
    <property type="project" value="InterPro"/>
</dbReference>
<proteinExistence type="predicted"/>